<dbReference type="EMBL" id="JAHIBW010000005">
    <property type="protein sequence ID" value="KAG7310280.1"/>
    <property type="molecule type" value="Genomic_DNA"/>
</dbReference>
<accession>A0ABQ7QYZ8</accession>
<reference evidence="1 2" key="1">
    <citation type="submission" date="2021-06" db="EMBL/GenBank/DDBJ databases">
        <title>A haploid diamondback moth (Plutella xylostella L.) genome assembly resolves 31 chromosomes and identifies a diamide resistance mutation.</title>
        <authorList>
            <person name="Ward C.M."/>
            <person name="Perry K.D."/>
            <person name="Baker G."/>
            <person name="Powis K."/>
            <person name="Heckel D.G."/>
            <person name="Baxter S.W."/>
        </authorList>
    </citation>
    <scope>NUCLEOTIDE SEQUENCE [LARGE SCALE GENOMIC DNA]</scope>
    <source>
        <strain evidence="1 2">LV</strain>
        <tissue evidence="1">Single pupa</tissue>
    </source>
</reference>
<evidence type="ECO:0000313" key="1">
    <source>
        <dbReference type="EMBL" id="KAG7310280.1"/>
    </source>
</evidence>
<gene>
    <name evidence="1" type="ORF">JYU34_003033</name>
</gene>
<sequence length="84" mass="9398">MQLCCEDVISTLRKYVTVSTNTTLGSCARKMRYEDAPPQSSCARKMRICFHDGMSTFSEKRGHTVGLLCTYIATPLAMVHSTYP</sequence>
<comment type="caution">
    <text evidence="1">The sequence shown here is derived from an EMBL/GenBank/DDBJ whole genome shotgun (WGS) entry which is preliminary data.</text>
</comment>
<evidence type="ECO:0000313" key="2">
    <source>
        <dbReference type="Proteomes" id="UP000823941"/>
    </source>
</evidence>
<name>A0ABQ7QYZ8_PLUXY</name>
<dbReference type="Proteomes" id="UP000823941">
    <property type="component" value="Chromosome 5"/>
</dbReference>
<proteinExistence type="predicted"/>
<organism evidence="1 2">
    <name type="scientific">Plutella xylostella</name>
    <name type="common">Diamondback moth</name>
    <name type="synonym">Plutella maculipennis</name>
    <dbReference type="NCBI Taxonomy" id="51655"/>
    <lineage>
        <taxon>Eukaryota</taxon>
        <taxon>Metazoa</taxon>
        <taxon>Ecdysozoa</taxon>
        <taxon>Arthropoda</taxon>
        <taxon>Hexapoda</taxon>
        <taxon>Insecta</taxon>
        <taxon>Pterygota</taxon>
        <taxon>Neoptera</taxon>
        <taxon>Endopterygota</taxon>
        <taxon>Lepidoptera</taxon>
        <taxon>Glossata</taxon>
        <taxon>Ditrysia</taxon>
        <taxon>Yponomeutoidea</taxon>
        <taxon>Plutellidae</taxon>
        <taxon>Plutella</taxon>
    </lineage>
</organism>
<keyword evidence="2" id="KW-1185">Reference proteome</keyword>
<protein>
    <submittedName>
        <fullName evidence="1">Uncharacterized protein</fullName>
    </submittedName>
</protein>